<sequence length="187" mass="20652">MPEMKRQSKLSPIKALTRSLSRSHPTSPSRLHHKKSRLGLLLNKSAASAEVDNNNPLLVAYGDIKVESDGQNDKLQSLGPHANDVHTDIESKIKSDIECNIAIDDTTVPLESWIEVAYFADPSSRLHLSSNPGEQGLHRAESARCSMANYVAEIDRRVVGNTAMRDFAYEQPDPLHSQAYGHADGQR</sequence>
<dbReference type="AlphaFoldDB" id="W9YTE9"/>
<proteinExistence type="predicted"/>
<dbReference type="OrthoDB" id="10474092at2759"/>
<accession>W9YTE9</accession>
<evidence type="ECO:0000313" key="3">
    <source>
        <dbReference type="Proteomes" id="UP000019478"/>
    </source>
</evidence>
<gene>
    <name evidence="2" type="ORF">A1O3_01078</name>
</gene>
<dbReference type="GeneID" id="19165216"/>
<organism evidence="2 3">
    <name type="scientific">Capronia epimyces CBS 606.96</name>
    <dbReference type="NCBI Taxonomy" id="1182542"/>
    <lineage>
        <taxon>Eukaryota</taxon>
        <taxon>Fungi</taxon>
        <taxon>Dikarya</taxon>
        <taxon>Ascomycota</taxon>
        <taxon>Pezizomycotina</taxon>
        <taxon>Eurotiomycetes</taxon>
        <taxon>Chaetothyriomycetidae</taxon>
        <taxon>Chaetothyriales</taxon>
        <taxon>Herpotrichiellaceae</taxon>
        <taxon>Capronia</taxon>
    </lineage>
</organism>
<dbReference type="RefSeq" id="XP_007729416.1">
    <property type="nucleotide sequence ID" value="XM_007731226.1"/>
</dbReference>
<protein>
    <submittedName>
        <fullName evidence="2">Uncharacterized protein</fullName>
    </submittedName>
</protein>
<dbReference type="EMBL" id="AMGY01000001">
    <property type="protein sequence ID" value="EXJ92526.1"/>
    <property type="molecule type" value="Genomic_DNA"/>
</dbReference>
<dbReference type="Proteomes" id="UP000019478">
    <property type="component" value="Unassembled WGS sequence"/>
</dbReference>
<keyword evidence="3" id="KW-1185">Reference proteome</keyword>
<evidence type="ECO:0000313" key="2">
    <source>
        <dbReference type="EMBL" id="EXJ92526.1"/>
    </source>
</evidence>
<feature type="region of interest" description="Disordered" evidence="1">
    <location>
        <begin position="1"/>
        <end position="34"/>
    </location>
</feature>
<reference evidence="2 3" key="1">
    <citation type="submission" date="2013-03" db="EMBL/GenBank/DDBJ databases">
        <title>The Genome Sequence of Capronia epimyces CBS 606.96.</title>
        <authorList>
            <consortium name="The Broad Institute Genomics Platform"/>
            <person name="Cuomo C."/>
            <person name="de Hoog S."/>
            <person name="Gorbushina A."/>
            <person name="Walker B."/>
            <person name="Young S.K."/>
            <person name="Zeng Q."/>
            <person name="Gargeya S."/>
            <person name="Fitzgerald M."/>
            <person name="Haas B."/>
            <person name="Abouelleil A."/>
            <person name="Allen A.W."/>
            <person name="Alvarado L."/>
            <person name="Arachchi H.M."/>
            <person name="Berlin A.M."/>
            <person name="Chapman S.B."/>
            <person name="Gainer-Dewar J."/>
            <person name="Goldberg J."/>
            <person name="Griggs A."/>
            <person name="Gujja S."/>
            <person name="Hansen M."/>
            <person name="Howarth C."/>
            <person name="Imamovic A."/>
            <person name="Ireland A."/>
            <person name="Larimer J."/>
            <person name="McCowan C."/>
            <person name="Murphy C."/>
            <person name="Pearson M."/>
            <person name="Poon T.W."/>
            <person name="Priest M."/>
            <person name="Roberts A."/>
            <person name="Saif S."/>
            <person name="Shea T."/>
            <person name="Sisk P."/>
            <person name="Sykes S."/>
            <person name="Wortman J."/>
            <person name="Nusbaum C."/>
            <person name="Birren B."/>
        </authorList>
    </citation>
    <scope>NUCLEOTIDE SEQUENCE [LARGE SCALE GENOMIC DNA]</scope>
    <source>
        <strain evidence="2 3">CBS 606.96</strain>
    </source>
</reference>
<feature type="compositionally biased region" description="Polar residues" evidence="1">
    <location>
        <begin position="18"/>
        <end position="29"/>
    </location>
</feature>
<comment type="caution">
    <text evidence="2">The sequence shown here is derived from an EMBL/GenBank/DDBJ whole genome shotgun (WGS) entry which is preliminary data.</text>
</comment>
<name>W9YTE9_9EURO</name>
<evidence type="ECO:0000256" key="1">
    <source>
        <dbReference type="SAM" id="MobiDB-lite"/>
    </source>
</evidence>
<dbReference type="HOGENOM" id="CLU_1229796_0_0_1"/>